<feature type="compositionally biased region" description="Polar residues" evidence="7">
    <location>
        <begin position="878"/>
        <end position="888"/>
    </location>
</feature>
<feature type="region of interest" description="Disordered" evidence="7">
    <location>
        <begin position="113"/>
        <end position="209"/>
    </location>
</feature>
<proteinExistence type="inferred from homology"/>
<dbReference type="PANTHER" id="PTHR31618">
    <property type="entry name" value="MECHANOSENSITIVE ION CHANNEL PROTEIN 5"/>
    <property type="match status" value="1"/>
</dbReference>
<protein>
    <recommendedName>
        <fullName evidence="13">Mechanosensitive ion channel protein</fullName>
    </recommendedName>
</protein>
<comment type="caution">
    <text evidence="11">The sequence shown here is derived from an EMBL/GenBank/DDBJ whole genome shotgun (WGS) entry which is preliminary data.</text>
</comment>
<organism evidence="11 12">
    <name type="scientific">Dendrobium thyrsiflorum</name>
    <name type="common">Pinecone-like raceme dendrobium</name>
    <name type="synonym">Orchid</name>
    <dbReference type="NCBI Taxonomy" id="117978"/>
    <lineage>
        <taxon>Eukaryota</taxon>
        <taxon>Viridiplantae</taxon>
        <taxon>Streptophyta</taxon>
        <taxon>Embryophyta</taxon>
        <taxon>Tracheophyta</taxon>
        <taxon>Spermatophyta</taxon>
        <taxon>Magnoliopsida</taxon>
        <taxon>Liliopsida</taxon>
        <taxon>Asparagales</taxon>
        <taxon>Orchidaceae</taxon>
        <taxon>Epidendroideae</taxon>
        <taxon>Malaxideae</taxon>
        <taxon>Dendrobiinae</taxon>
        <taxon>Dendrobium</taxon>
    </lineage>
</organism>
<dbReference type="InterPro" id="IPR010920">
    <property type="entry name" value="LSM_dom_sf"/>
</dbReference>
<dbReference type="InterPro" id="IPR058650">
    <property type="entry name" value="Msy1/2-like"/>
</dbReference>
<evidence type="ECO:0000256" key="7">
    <source>
        <dbReference type="SAM" id="MobiDB-lite"/>
    </source>
</evidence>
<keyword evidence="5 8" id="KW-1133">Transmembrane helix</keyword>
<feature type="compositionally biased region" description="Polar residues" evidence="7">
    <location>
        <begin position="180"/>
        <end position="201"/>
    </location>
</feature>
<dbReference type="GO" id="GO:0005886">
    <property type="term" value="C:plasma membrane"/>
    <property type="evidence" value="ECO:0007669"/>
    <property type="project" value="UniProtKB-ARBA"/>
</dbReference>
<dbReference type="GO" id="GO:0008381">
    <property type="term" value="F:mechanosensitive monoatomic ion channel activity"/>
    <property type="evidence" value="ECO:0007669"/>
    <property type="project" value="UniProtKB-ARBA"/>
</dbReference>
<evidence type="ECO:0000313" key="11">
    <source>
        <dbReference type="EMBL" id="KAL0927140.1"/>
    </source>
</evidence>
<feature type="transmembrane region" description="Helical" evidence="8">
    <location>
        <begin position="1400"/>
        <end position="1423"/>
    </location>
</feature>
<dbReference type="Pfam" id="PF25886">
    <property type="entry name" value="Msy1"/>
    <property type="match status" value="2"/>
</dbReference>
<feature type="compositionally biased region" description="Polar residues" evidence="7">
    <location>
        <begin position="120"/>
        <end position="133"/>
    </location>
</feature>
<dbReference type="InterPro" id="IPR016688">
    <property type="entry name" value="MscS-like_plants/fungi"/>
</dbReference>
<dbReference type="SUPFAM" id="SSF50182">
    <property type="entry name" value="Sm-like ribonucleoproteins"/>
    <property type="match status" value="2"/>
</dbReference>
<reference evidence="11 12" key="1">
    <citation type="journal article" date="2024" name="Plant Biotechnol. J.">
        <title>Dendrobium thyrsiflorum genome and its molecular insights into genes involved in important horticultural traits.</title>
        <authorList>
            <person name="Chen B."/>
            <person name="Wang J.Y."/>
            <person name="Zheng P.J."/>
            <person name="Li K.L."/>
            <person name="Liang Y.M."/>
            <person name="Chen X.F."/>
            <person name="Zhang C."/>
            <person name="Zhao X."/>
            <person name="He X."/>
            <person name="Zhang G.Q."/>
            <person name="Liu Z.J."/>
            <person name="Xu Q."/>
        </authorList>
    </citation>
    <scope>NUCLEOTIDE SEQUENCE [LARGE SCALE GENOMIC DNA]</scope>
    <source>
        <strain evidence="11">GZMU011</strain>
    </source>
</reference>
<evidence type="ECO:0000256" key="1">
    <source>
        <dbReference type="ARBA" id="ARBA00004127"/>
    </source>
</evidence>
<feature type="domain" description="Mechanosensitive ion channel MscS" evidence="9">
    <location>
        <begin position="637"/>
        <end position="693"/>
    </location>
</feature>
<evidence type="ECO:0000256" key="8">
    <source>
        <dbReference type="SAM" id="Phobius"/>
    </source>
</evidence>
<feature type="transmembrane region" description="Helical" evidence="8">
    <location>
        <begin position="1368"/>
        <end position="1388"/>
    </location>
</feature>
<feature type="transmembrane region" description="Helical" evidence="8">
    <location>
        <begin position="1098"/>
        <end position="1116"/>
    </location>
</feature>
<feature type="compositionally biased region" description="Basic and acidic residues" evidence="7">
    <location>
        <begin position="890"/>
        <end position="900"/>
    </location>
</feature>
<feature type="transmembrane region" description="Helical" evidence="8">
    <location>
        <begin position="1136"/>
        <end position="1158"/>
    </location>
</feature>
<evidence type="ECO:0000256" key="3">
    <source>
        <dbReference type="ARBA" id="ARBA00022448"/>
    </source>
</evidence>
<feature type="transmembrane region" description="Helical" evidence="8">
    <location>
        <begin position="354"/>
        <end position="376"/>
    </location>
</feature>
<evidence type="ECO:0000256" key="4">
    <source>
        <dbReference type="ARBA" id="ARBA00022692"/>
    </source>
</evidence>
<feature type="region of interest" description="Disordered" evidence="7">
    <location>
        <begin position="878"/>
        <end position="991"/>
    </location>
</feature>
<feature type="domain" description="Mechanosensitive ion channel protein Msy1/2-like transmembrane" evidence="10">
    <location>
        <begin position="238"/>
        <end position="379"/>
    </location>
</feature>
<evidence type="ECO:0000313" key="12">
    <source>
        <dbReference type="Proteomes" id="UP001552299"/>
    </source>
</evidence>
<feature type="domain" description="Mechanosensitive ion channel protein Msy1/2-like transmembrane" evidence="10">
    <location>
        <begin position="1019"/>
        <end position="1161"/>
    </location>
</feature>
<dbReference type="SUPFAM" id="SSF90123">
    <property type="entry name" value="ABC transporter transmembrane region"/>
    <property type="match status" value="2"/>
</dbReference>
<evidence type="ECO:0000256" key="5">
    <source>
        <dbReference type="ARBA" id="ARBA00022989"/>
    </source>
</evidence>
<keyword evidence="6 8" id="KW-0472">Membrane</keyword>
<comment type="subcellular location">
    <subcellularLocation>
        <location evidence="1">Endomembrane system</location>
        <topology evidence="1">Multi-pass membrane protein</topology>
    </subcellularLocation>
</comment>
<dbReference type="PANTHER" id="PTHR31618:SF7">
    <property type="entry name" value="MECHANOSENSITIVE ION CHANNEL PROTEIN"/>
    <property type="match status" value="1"/>
</dbReference>
<dbReference type="Pfam" id="PF00924">
    <property type="entry name" value="MS_channel_2nd"/>
    <property type="match status" value="2"/>
</dbReference>
<gene>
    <name evidence="11" type="ORF">M5K25_001300</name>
</gene>
<dbReference type="Gene3D" id="2.30.30.60">
    <property type="match status" value="2"/>
</dbReference>
<feature type="transmembrane region" description="Helical" evidence="8">
    <location>
        <begin position="586"/>
        <end position="606"/>
    </location>
</feature>
<feature type="transmembrane region" description="Helical" evidence="8">
    <location>
        <begin position="232"/>
        <end position="255"/>
    </location>
</feature>
<dbReference type="EMBL" id="JANQDX010000002">
    <property type="protein sequence ID" value="KAL0927140.1"/>
    <property type="molecule type" value="Genomic_DNA"/>
</dbReference>
<name>A0ABD0VQQ1_DENTH</name>
<dbReference type="InterPro" id="IPR006685">
    <property type="entry name" value="MscS_channel_2nd"/>
</dbReference>
<sequence>MGLGTVPIYAQEDSKEKKLCSMSVLLELLSFASLKEIGFRSRRAFLRLACYELGFSTRAFALAYFCGVGDFMDSHKELTMKKSEEVVLVIPVESTAAENSSNQPANDTMLESLQEPHSVKPSTPSPEISNSAGMSPKKPPRPPQHELLIRRRSITKPKSRFEEPVNSSGSPHALAHDRPSSSPYNGSPNKKTSGTPKTPHSTFDEEEEEEEDEVYKKELLQGTGKRRKKWKIWLLIEWLMLIMATACLITSLLVQRLQGHVIWGLEIWKWCLMVMVIFCGQLITRWVISVLVFLIEINFLFRKKVLYFVYGLQKSVRVCVWLGLVLLSWSLIFNDNDVPRSPKTAKALNYVSRALASLLTGSVIWLVKTLLVKILASSFHMNRFFDRIQETLYHQYLLQVLSRPPVMEMAEKVGPSKSSTEFSFRSSVKNKGKGKGEELEAIDIAKLHRISQEKVSAWTMRGLVNVIRSSGLSTISNRIDESFDEDRGEQKDKEITNEGEARAAAYQIFKLVAKPGYKYIEVEDLLRFLSKEEIIYMLPLFEGASETGKIKKSALRNWVVKAYLDRKSLAHSLNDTKTAVNQLHKLLSTIVIVLIIIITVLIMGFATTKVLVLISSQLLLVGFIFTNSCKTAFEAIIFVFVMHPFDVGDRCVIDGVQMIVEEMNILSTVFLQSDNTKIYYPNSVLATKPIRNFYRSPNMGDSVEFSVDMSTSMERIADLKARIKTYLEGKPNHWQQNHSIVVKDIVNVNKMNIVLYVTHTMNYQNMGEKNSRRTDLVLELKKIFEELSIRYNLLPQEVHLSYVGPNPLPMSTRNAFRSPTPVAHKKIRRRRSFVQCQYCLSYSLLPFCGVGDFMDSHKELTMKKSEEVVLVIPVESTAAENSSNQPANDTRLESLQEPHSVKPRTPSPEISNSAGMCPKKPPRPPQHEVLIRRRSITKPKSRFEEPVNSSGSPHALAHDQPSSLPYNGSPNKKTSGTPKTPHSTFDEEEEEEEDEVYKKELLQGTGKRRKKWIIWLLIELLMLIMATACLITSLLVQRLQGHVIWGLEIWKWCLMVMVIFCGQLMTRWVISVLVFLIETNFLFRKKVLYFVYGLQKSVRVCVWLGLVLLSWSLIFNGNDVPRSPKTAKALNYVFRALASLLTGSVIWLVKTLLVKLLASSFHMNRFFDRIQETLYHQYLLQVLSRPPAMEMAEKVGPSKSSAEFIFRCSVKNKGKGKGEELEVIDIAKLRRISQEKVSAWTMRGLVNVIRSSGLSTISNRIDESFDEDRGEQKDKEITNEGEARAAAYQIFKLVAKPGYKNIEVEDLMRFLSKEDIIYMLPLFEGASETGKIKKSALRNWVVKAYLDRKSLAHSLNDTKTAVNQLHKLLSTIVIVLIIIITVLIMGFATTKVLVLISSQLLLVGFIFTNSCKTAFEAIIFVFVMHPFDVGDRCVIDGVQMIVEEMNILSTVFLQSDNTKIYYPNSVLATKPIRNFYRSPNMGDSVEFSVDMSTSMERIADLKARIKTYLEGKPNHWQQNHSIVVKDIVNVNKMNMVLYVTHTMNYQNMGEKNSRRTDLVLELKKIFEELSIRYNLLPQEVHLSYVGPNPLAMSTRNGMSFSTDMSF</sequence>
<feature type="domain" description="Mechanosensitive ion channel MscS" evidence="9">
    <location>
        <begin position="1419"/>
        <end position="1475"/>
    </location>
</feature>
<evidence type="ECO:0008006" key="13">
    <source>
        <dbReference type="Google" id="ProtNLM"/>
    </source>
</evidence>
<keyword evidence="4 8" id="KW-0812">Transmembrane</keyword>
<keyword evidence="3" id="KW-0813">Transport</keyword>
<feature type="transmembrane region" description="Helical" evidence="8">
    <location>
        <begin position="618"/>
        <end position="641"/>
    </location>
</feature>
<dbReference type="InterPro" id="IPR036640">
    <property type="entry name" value="ABC1_TM_sf"/>
</dbReference>
<dbReference type="InterPro" id="IPR023408">
    <property type="entry name" value="MscS_beta-dom_sf"/>
</dbReference>
<evidence type="ECO:0000256" key="6">
    <source>
        <dbReference type="ARBA" id="ARBA00023136"/>
    </source>
</evidence>
<accession>A0ABD0VQQ1</accession>
<feature type="transmembrane region" description="Helical" evidence="8">
    <location>
        <begin position="267"/>
        <end position="295"/>
    </location>
</feature>
<keyword evidence="12" id="KW-1185">Reference proteome</keyword>
<feature type="transmembrane region" description="Helical" evidence="8">
    <location>
        <begin position="316"/>
        <end position="334"/>
    </location>
</feature>
<feature type="transmembrane region" description="Helical" evidence="8">
    <location>
        <begin position="1012"/>
        <end position="1037"/>
    </location>
</feature>
<evidence type="ECO:0000256" key="2">
    <source>
        <dbReference type="ARBA" id="ARBA00008017"/>
    </source>
</evidence>
<evidence type="ECO:0000259" key="9">
    <source>
        <dbReference type="Pfam" id="PF00924"/>
    </source>
</evidence>
<feature type="transmembrane region" description="Helical" evidence="8">
    <location>
        <begin position="1049"/>
        <end position="1077"/>
    </location>
</feature>
<dbReference type="Proteomes" id="UP001552299">
    <property type="component" value="Unassembled WGS sequence"/>
</dbReference>
<dbReference type="GO" id="GO:0050982">
    <property type="term" value="P:detection of mechanical stimulus"/>
    <property type="evidence" value="ECO:0007669"/>
    <property type="project" value="UniProtKB-ARBA"/>
</dbReference>
<dbReference type="FunFam" id="2.30.30.60:FF:000003">
    <property type="entry name" value="Predicted mechanosensitive ion channel"/>
    <property type="match status" value="2"/>
</dbReference>
<comment type="similarity">
    <text evidence="2">Belongs to the MscS (TC 1.A.23) family.</text>
</comment>
<evidence type="ECO:0000259" key="10">
    <source>
        <dbReference type="Pfam" id="PF25886"/>
    </source>
</evidence>
<feature type="compositionally biased region" description="Polar residues" evidence="7">
    <location>
        <begin position="960"/>
        <end position="983"/>
    </location>
</feature>